<dbReference type="InterPro" id="IPR047951">
    <property type="entry name" value="Transpos_ISL3"/>
</dbReference>
<evidence type="ECO:0000259" key="2">
    <source>
        <dbReference type="Pfam" id="PF13542"/>
    </source>
</evidence>
<dbReference type="Proteomes" id="UP000345266">
    <property type="component" value="Unassembled WGS sequence"/>
</dbReference>
<dbReference type="PANTHER" id="PTHR33498">
    <property type="entry name" value="TRANSPOSASE FOR INSERTION SEQUENCE ELEMENT IS1557"/>
    <property type="match status" value="1"/>
</dbReference>
<gene>
    <name evidence="4" type="ORF">BLJG463_01039</name>
</gene>
<dbReference type="RefSeq" id="WP_214613883.1">
    <property type="nucleotide sequence ID" value="NZ_CABHND010000004.1"/>
</dbReference>
<reference evidence="4 5" key="1">
    <citation type="submission" date="2019-07" db="EMBL/GenBank/DDBJ databases">
        <authorList>
            <person name="Hibberd C M."/>
            <person name="Gehrig L. J."/>
            <person name="Chang H.-W."/>
            <person name="Venkatesh S."/>
        </authorList>
    </citation>
    <scope>NUCLEOTIDE SEQUENCE [LARGE SCALE GENOMIC DNA]</scope>
    <source>
        <strain evidence="4">Bifidobacterium_longum_subsp_infantis_JG_Bg463</strain>
    </source>
</reference>
<feature type="domain" description="Transposase IS204/IS1001/IS1096/IS1165 DDE" evidence="1">
    <location>
        <begin position="160"/>
        <end position="400"/>
    </location>
</feature>
<dbReference type="InterPro" id="IPR002560">
    <property type="entry name" value="Transposase_DDE"/>
</dbReference>
<accession>A0A564VIR4</accession>
<dbReference type="Pfam" id="PF01610">
    <property type="entry name" value="DDE_Tnp_ISL3"/>
    <property type="match status" value="1"/>
</dbReference>
<evidence type="ECO:0000313" key="4">
    <source>
        <dbReference type="EMBL" id="VUX32127.1"/>
    </source>
</evidence>
<sequence>MNRIFNQLLNVKNTVVEDACIVDSPLRPEPVLEVRVRPRRDMLRCSRCGRKCSGYDRGGGARRWRHQDFGCWRVELVAAMPRVDCPKCGVVVARVPWAEPGSRFTRDFEAECAWLMTVANQKTVGGFLHIAWRTAGDIAHRVAERLGTVMPSPFDGLTAIGVDETGYRKGHTYLTVVVDHERHRVIWAHDGYGKDVFSLFFKALTPEQRASIKVVTGDGARWIDSCVAEHRPNAERVLDGFHIVSWMSDALDKARKRLWNQARHDGDENAAKRMRGVRYAVLKNPGDLTDRQEEAFESLRDTDPKGQLYRAWRLRELLRTLLKHPIGQATTELNRWVFLASHSRIPEIVELAKKIRRRRPDILRTIRLGYSNARLEASDNRIKVTIRMAYGFHHVTNLIALVMLRCGGLDIRLPQPAI</sequence>
<dbReference type="EMBL" id="CABHNT010000021">
    <property type="protein sequence ID" value="VUX32127.1"/>
    <property type="molecule type" value="Genomic_DNA"/>
</dbReference>
<dbReference type="AlphaFoldDB" id="A0A564VIR4"/>
<organism evidence="4 5">
    <name type="scientific">Bifidobacterium longum subsp. infantis</name>
    <dbReference type="NCBI Taxonomy" id="1682"/>
    <lineage>
        <taxon>Bacteria</taxon>
        <taxon>Bacillati</taxon>
        <taxon>Actinomycetota</taxon>
        <taxon>Actinomycetes</taxon>
        <taxon>Bifidobacteriales</taxon>
        <taxon>Bifidobacteriaceae</taxon>
        <taxon>Bifidobacterium</taxon>
    </lineage>
</organism>
<dbReference type="InterPro" id="IPR029261">
    <property type="entry name" value="Transposase_Znf"/>
</dbReference>
<dbReference type="InterPro" id="IPR032877">
    <property type="entry name" value="Transposase_HTH"/>
</dbReference>
<dbReference type="NCBIfam" id="NF033550">
    <property type="entry name" value="transpos_ISL3"/>
    <property type="match status" value="1"/>
</dbReference>
<name>A0A564VIR4_BIFLI</name>
<evidence type="ECO:0000259" key="1">
    <source>
        <dbReference type="Pfam" id="PF01610"/>
    </source>
</evidence>
<dbReference type="Pfam" id="PF14690">
    <property type="entry name" value="Zn_ribbon_ISL3"/>
    <property type="match status" value="1"/>
</dbReference>
<dbReference type="PANTHER" id="PTHR33498:SF1">
    <property type="entry name" value="TRANSPOSASE FOR INSERTION SEQUENCE ELEMENT IS1557"/>
    <property type="match status" value="1"/>
</dbReference>
<dbReference type="Pfam" id="PF13542">
    <property type="entry name" value="HTH_Tnp_ISL3"/>
    <property type="match status" value="1"/>
</dbReference>
<feature type="domain" description="Transposase IS204/IS1001/IS1096/IS1165 helix-turn-helix" evidence="2">
    <location>
        <begin position="94"/>
        <end position="142"/>
    </location>
</feature>
<evidence type="ECO:0000259" key="3">
    <source>
        <dbReference type="Pfam" id="PF14690"/>
    </source>
</evidence>
<protein>
    <submittedName>
        <fullName evidence="4">Transposase</fullName>
    </submittedName>
</protein>
<proteinExistence type="predicted"/>
<feature type="domain" description="Transposase IS204/IS1001/IS1096/IS1165 zinc-finger" evidence="3">
    <location>
        <begin position="44"/>
        <end position="88"/>
    </location>
</feature>
<evidence type="ECO:0000313" key="5">
    <source>
        <dbReference type="Proteomes" id="UP000345266"/>
    </source>
</evidence>